<dbReference type="KEGG" id="cci:CC1G_07952"/>
<reference evidence="3 4" key="1">
    <citation type="journal article" date="2010" name="Proc. Natl. Acad. Sci. U.S.A.">
        <title>Insights into evolution of multicellular fungi from the assembled chromosomes of the mushroom Coprinopsis cinerea (Coprinus cinereus).</title>
        <authorList>
            <person name="Stajich J.E."/>
            <person name="Wilke S.K."/>
            <person name="Ahren D."/>
            <person name="Au C.H."/>
            <person name="Birren B.W."/>
            <person name="Borodovsky M."/>
            <person name="Burns C."/>
            <person name="Canback B."/>
            <person name="Casselton L.A."/>
            <person name="Cheng C.K."/>
            <person name="Deng J."/>
            <person name="Dietrich F.S."/>
            <person name="Fargo D.C."/>
            <person name="Farman M.L."/>
            <person name="Gathman A.C."/>
            <person name="Goldberg J."/>
            <person name="Guigo R."/>
            <person name="Hoegger P.J."/>
            <person name="Hooker J.B."/>
            <person name="Huggins A."/>
            <person name="James T.Y."/>
            <person name="Kamada T."/>
            <person name="Kilaru S."/>
            <person name="Kodira C."/>
            <person name="Kues U."/>
            <person name="Kupfer D."/>
            <person name="Kwan H.S."/>
            <person name="Lomsadze A."/>
            <person name="Li W."/>
            <person name="Lilly W.W."/>
            <person name="Ma L.J."/>
            <person name="Mackey A.J."/>
            <person name="Manning G."/>
            <person name="Martin F."/>
            <person name="Muraguchi H."/>
            <person name="Natvig D.O."/>
            <person name="Palmerini H."/>
            <person name="Ramesh M.A."/>
            <person name="Rehmeyer C.J."/>
            <person name="Roe B.A."/>
            <person name="Shenoy N."/>
            <person name="Stanke M."/>
            <person name="Ter-Hovhannisyan V."/>
            <person name="Tunlid A."/>
            <person name="Velagapudi R."/>
            <person name="Vision T.J."/>
            <person name="Zeng Q."/>
            <person name="Zolan M.E."/>
            <person name="Pukkila P.J."/>
        </authorList>
    </citation>
    <scope>NUCLEOTIDE SEQUENCE [LARGE SCALE GENOMIC DNA]</scope>
    <source>
        <strain evidence="4">Okayama-7 / 130 / ATCC MYA-4618 / FGSC 9003</strain>
    </source>
</reference>
<dbReference type="Proteomes" id="UP000001861">
    <property type="component" value="Unassembled WGS sequence"/>
</dbReference>
<evidence type="ECO:0000313" key="3">
    <source>
        <dbReference type="EMBL" id="EAU83579.2"/>
    </source>
</evidence>
<keyword evidence="4" id="KW-1185">Reference proteome</keyword>
<dbReference type="AlphaFoldDB" id="A8P203"/>
<keyword evidence="2" id="KW-1133">Transmembrane helix</keyword>
<keyword evidence="2" id="KW-0472">Membrane</keyword>
<dbReference type="GeneID" id="6014784"/>
<protein>
    <submittedName>
        <fullName evidence="3">Uncharacterized protein</fullName>
    </submittedName>
</protein>
<dbReference type="VEuPathDB" id="FungiDB:CC1G_07952"/>
<feature type="transmembrane region" description="Helical" evidence="2">
    <location>
        <begin position="253"/>
        <end position="271"/>
    </location>
</feature>
<keyword evidence="2" id="KW-0812">Transmembrane</keyword>
<evidence type="ECO:0000313" key="4">
    <source>
        <dbReference type="Proteomes" id="UP000001861"/>
    </source>
</evidence>
<dbReference type="HOGENOM" id="CLU_044614_1_0_1"/>
<accession>A8P203</accession>
<feature type="transmembrane region" description="Helical" evidence="2">
    <location>
        <begin position="223"/>
        <end position="247"/>
    </location>
</feature>
<dbReference type="EMBL" id="AACS02000013">
    <property type="protein sequence ID" value="EAU83579.2"/>
    <property type="molecule type" value="Genomic_DNA"/>
</dbReference>
<sequence>MSVNEAFPIDAAQIVGVFMESVFFGCMKALVWIEGGFKPWHNLHYKMIVAALLMFVFATLDVAFHLRHNLDAFVGAPNSEYVIAMFEDTSNWINVMKMACYVAQTFVGDSILLYRCWIIYNRRWLVIAFPTLLWIGCTVCGAITIYVEATLDTEGALLNAKSLIPFITSMLCLTLAMNSLTTGAYSTPFLKTGLIVHRIWRIHARVKRRMSAYDFSDSALSKVLVVLIESGLMYTTSILILFALYMAGHNGQYGVSNAVVQIIGITFNLIITSVDRESRQSSSASATASRSNIVATNRGGVPLHQIHVQTSTFRHQDDDLEEGASKIRSAGSDGTGKSVVTEWK</sequence>
<dbReference type="InParanoid" id="A8P203"/>
<dbReference type="RefSeq" id="XP_001838211.2">
    <property type="nucleotide sequence ID" value="XM_001838159.2"/>
</dbReference>
<name>A8P203_COPC7</name>
<feature type="transmembrane region" description="Helical" evidence="2">
    <location>
        <begin position="124"/>
        <end position="147"/>
    </location>
</feature>
<dbReference type="eggNOG" id="ENOG502SN52">
    <property type="taxonomic scope" value="Eukaryota"/>
</dbReference>
<comment type="caution">
    <text evidence="3">The sequence shown here is derived from an EMBL/GenBank/DDBJ whole genome shotgun (WGS) entry which is preliminary data.</text>
</comment>
<proteinExistence type="predicted"/>
<dbReference type="OMA" id="SWINVIS"/>
<dbReference type="OrthoDB" id="3357408at2759"/>
<evidence type="ECO:0000256" key="1">
    <source>
        <dbReference type="SAM" id="MobiDB-lite"/>
    </source>
</evidence>
<feature type="transmembrane region" description="Helical" evidence="2">
    <location>
        <begin position="12"/>
        <end position="33"/>
    </location>
</feature>
<gene>
    <name evidence="3" type="ORF">CC1G_07952</name>
</gene>
<evidence type="ECO:0000256" key="2">
    <source>
        <dbReference type="SAM" id="Phobius"/>
    </source>
</evidence>
<organism evidence="3 4">
    <name type="scientific">Coprinopsis cinerea (strain Okayama-7 / 130 / ATCC MYA-4618 / FGSC 9003)</name>
    <name type="common">Inky cap fungus</name>
    <name type="synonym">Hormographiella aspergillata</name>
    <dbReference type="NCBI Taxonomy" id="240176"/>
    <lineage>
        <taxon>Eukaryota</taxon>
        <taxon>Fungi</taxon>
        <taxon>Dikarya</taxon>
        <taxon>Basidiomycota</taxon>
        <taxon>Agaricomycotina</taxon>
        <taxon>Agaricomycetes</taxon>
        <taxon>Agaricomycetidae</taxon>
        <taxon>Agaricales</taxon>
        <taxon>Agaricineae</taxon>
        <taxon>Psathyrellaceae</taxon>
        <taxon>Coprinopsis</taxon>
    </lineage>
</organism>
<feature type="region of interest" description="Disordered" evidence="1">
    <location>
        <begin position="312"/>
        <end position="344"/>
    </location>
</feature>
<feature type="transmembrane region" description="Helical" evidence="2">
    <location>
        <begin position="45"/>
        <end position="66"/>
    </location>
</feature>